<dbReference type="Proteomes" id="UP000572680">
    <property type="component" value="Unassembled WGS sequence"/>
</dbReference>
<dbReference type="Pfam" id="PF03009">
    <property type="entry name" value="GDPD"/>
    <property type="match status" value="1"/>
</dbReference>
<evidence type="ECO:0000313" key="3">
    <source>
        <dbReference type="EMBL" id="MBA8949921.1"/>
    </source>
</evidence>
<reference evidence="3 4" key="1">
    <citation type="submission" date="2020-08" db="EMBL/GenBank/DDBJ databases">
        <title>Genomic Encyclopedia of Type Strains, Phase IV (KMG-IV): sequencing the most valuable type-strain genomes for metagenomic binning, comparative biology and taxonomic classification.</title>
        <authorList>
            <person name="Goeker M."/>
        </authorList>
    </citation>
    <scope>NUCLEOTIDE SEQUENCE [LARGE SCALE GENOMIC DNA]</scope>
    <source>
        <strain evidence="3 4">DSM 44197</strain>
    </source>
</reference>
<feature type="signal peptide" evidence="1">
    <location>
        <begin position="1"/>
        <end position="30"/>
    </location>
</feature>
<feature type="chain" id="PRO_5039628609" evidence="1">
    <location>
        <begin position="31"/>
        <end position="306"/>
    </location>
</feature>
<dbReference type="PANTHER" id="PTHR46211">
    <property type="entry name" value="GLYCEROPHOSPHORYL DIESTER PHOSPHODIESTERASE"/>
    <property type="match status" value="1"/>
</dbReference>
<dbReference type="PROSITE" id="PS51704">
    <property type="entry name" value="GP_PDE"/>
    <property type="match status" value="1"/>
</dbReference>
<keyword evidence="4" id="KW-1185">Reference proteome</keyword>
<dbReference type="InterPro" id="IPR030395">
    <property type="entry name" value="GP_PDE_dom"/>
</dbReference>
<protein>
    <submittedName>
        <fullName evidence="3">Glycerophosphoryl diester phosphodiesterase</fullName>
        <ecNumber evidence="3">3.1.4.46</ecNumber>
    </submittedName>
</protein>
<comment type="caution">
    <text evidence="3">The sequence shown here is derived from an EMBL/GenBank/DDBJ whole genome shotgun (WGS) entry which is preliminary data.</text>
</comment>
<sequence>MLRRLAPGLTAFTATTALVVLVPADAPAVAAPEARKASPRVTNVAHRGASSGAPENTLAAFRLARSQRADMFELDVQQTKDGKLVLMHDTTLRRTTDVERRYPRRSPWRVRDFTLAEIRRLDAGSWFSRRYRGERVPTLGEALTAMRDSGLGLLLEIKAPHLYPGIERRVASELVRNSSWLRPDPRERHLVVQSFDRSSVRRFHRLLPTVPTGLLAAPRTSELKELSKFTDQINPPYKSVTAAYVKQIHRHGMDVFTWTVDDPAKMRRAVGLGVDGVITNRPAVLYGVLRERSTLLDGVLRRGDAA</sequence>
<dbReference type="PANTHER" id="PTHR46211:SF1">
    <property type="entry name" value="GLYCEROPHOSPHODIESTER PHOSPHODIESTERASE, CYTOPLASMIC"/>
    <property type="match status" value="1"/>
</dbReference>
<name>A0A7W3LKP9_ACTNM</name>
<accession>A0A7W3LKP9</accession>
<dbReference type="GO" id="GO:0008889">
    <property type="term" value="F:glycerophosphodiester phosphodiesterase activity"/>
    <property type="evidence" value="ECO:0007669"/>
    <property type="project" value="UniProtKB-EC"/>
</dbReference>
<gene>
    <name evidence="3" type="ORF">HNR61_001534</name>
</gene>
<dbReference type="InterPro" id="IPR017946">
    <property type="entry name" value="PLC-like_Pdiesterase_TIM-brl"/>
</dbReference>
<dbReference type="AlphaFoldDB" id="A0A7W3LKP9"/>
<keyword evidence="3" id="KW-0378">Hydrolase</keyword>
<keyword evidence="1" id="KW-0732">Signal</keyword>
<evidence type="ECO:0000313" key="4">
    <source>
        <dbReference type="Proteomes" id="UP000572680"/>
    </source>
</evidence>
<dbReference type="Gene3D" id="3.20.20.190">
    <property type="entry name" value="Phosphatidylinositol (PI) phosphodiesterase"/>
    <property type="match status" value="1"/>
</dbReference>
<dbReference type="EMBL" id="JACJIA010000002">
    <property type="protein sequence ID" value="MBA8949921.1"/>
    <property type="molecule type" value="Genomic_DNA"/>
</dbReference>
<proteinExistence type="predicted"/>
<feature type="domain" description="GP-PDE" evidence="2">
    <location>
        <begin position="41"/>
        <end position="289"/>
    </location>
</feature>
<organism evidence="3 4">
    <name type="scientific">Actinomadura namibiensis</name>
    <dbReference type="NCBI Taxonomy" id="182080"/>
    <lineage>
        <taxon>Bacteria</taxon>
        <taxon>Bacillati</taxon>
        <taxon>Actinomycetota</taxon>
        <taxon>Actinomycetes</taxon>
        <taxon>Streptosporangiales</taxon>
        <taxon>Thermomonosporaceae</taxon>
        <taxon>Actinomadura</taxon>
    </lineage>
</organism>
<evidence type="ECO:0000256" key="1">
    <source>
        <dbReference type="SAM" id="SignalP"/>
    </source>
</evidence>
<evidence type="ECO:0000259" key="2">
    <source>
        <dbReference type="PROSITE" id="PS51704"/>
    </source>
</evidence>
<dbReference type="EC" id="3.1.4.46" evidence="3"/>
<dbReference type="SUPFAM" id="SSF51695">
    <property type="entry name" value="PLC-like phosphodiesterases"/>
    <property type="match status" value="1"/>
</dbReference>
<dbReference type="RefSeq" id="WP_182842420.1">
    <property type="nucleotide sequence ID" value="NZ_BAAALP010000027.1"/>
</dbReference>
<dbReference type="GO" id="GO:0006629">
    <property type="term" value="P:lipid metabolic process"/>
    <property type="evidence" value="ECO:0007669"/>
    <property type="project" value="InterPro"/>
</dbReference>